<dbReference type="HOGENOM" id="CLU_1109792_0_0_4"/>
<dbReference type="Proteomes" id="UP000002287">
    <property type="component" value="Chromosome 1"/>
</dbReference>
<sequence length="250" mass="27301">MSFSLVDPFAAGPYEKWSMRKKTMEEAMADYQATGLMLLEAKDQLLDSVATPLDAAHYMAKEWHDTALVNYINNALSGSAAHKAWRDAMPPRTPPAIVKYQKEFPYYDAAAVDAEISACGVSLPVGQILFHGGIWMGGANCDFTTMLPLSTTLCPQVALNEAVFRGKAYDAGELHLMVLRVASSATKAFVFRRNGTNFGHENEVLFASGVRLVARSKVLVNTSFPASKAGANTTVQQKQIPVYVIEVDLF</sequence>
<dbReference type="KEGG" id="bvi:Bcep1808_2010"/>
<proteinExistence type="predicted"/>
<dbReference type="EMBL" id="CP000614">
    <property type="protein sequence ID" value="ABO55013.1"/>
    <property type="molecule type" value="Genomic_DNA"/>
</dbReference>
<evidence type="ECO:0000313" key="1">
    <source>
        <dbReference type="EMBL" id="ABO55013.1"/>
    </source>
</evidence>
<evidence type="ECO:0000313" key="2">
    <source>
        <dbReference type="Proteomes" id="UP000002287"/>
    </source>
</evidence>
<organism evidence="1 2">
    <name type="scientific">Burkholderia vietnamiensis (strain G4 / LMG 22486)</name>
    <name type="common">Burkholderia cepacia (strain R1808)</name>
    <dbReference type="NCBI Taxonomy" id="269482"/>
    <lineage>
        <taxon>Bacteria</taxon>
        <taxon>Pseudomonadati</taxon>
        <taxon>Pseudomonadota</taxon>
        <taxon>Betaproteobacteria</taxon>
        <taxon>Burkholderiales</taxon>
        <taxon>Burkholderiaceae</taxon>
        <taxon>Burkholderia</taxon>
        <taxon>Burkholderia cepacia complex</taxon>
    </lineage>
</organism>
<name>A4JFG0_BURVG</name>
<dbReference type="eggNOG" id="ENOG5032PD8">
    <property type="taxonomic scope" value="Bacteria"/>
</dbReference>
<reference evidence="2" key="1">
    <citation type="submission" date="2007-03" db="EMBL/GenBank/DDBJ databases">
        <title>Complete sequence of chromosome 1 of Burkholderia vietnamiensis G4.</title>
        <authorList>
            <consortium name="US DOE Joint Genome Institute"/>
            <person name="Copeland A."/>
            <person name="Lucas S."/>
            <person name="Lapidus A."/>
            <person name="Barry K."/>
            <person name="Detter J.C."/>
            <person name="Glavina del Rio T."/>
            <person name="Hammon N."/>
            <person name="Israni S."/>
            <person name="Dalin E."/>
            <person name="Tice H."/>
            <person name="Pitluck S."/>
            <person name="Chain P."/>
            <person name="Malfatti S."/>
            <person name="Shin M."/>
            <person name="Vergez L."/>
            <person name="Schmutz J."/>
            <person name="Larimer F."/>
            <person name="Land M."/>
            <person name="Hauser L."/>
            <person name="Kyrpides N."/>
            <person name="Tiedje J."/>
            <person name="Richardson P."/>
        </authorList>
    </citation>
    <scope>NUCLEOTIDE SEQUENCE [LARGE SCALE GENOMIC DNA]</scope>
    <source>
        <strain evidence="2">G4 / LMG 22486</strain>
    </source>
</reference>
<accession>A4JFG0</accession>
<protein>
    <submittedName>
        <fullName evidence="1">Uncharacterized protein</fullName>
    </submittedName>
</protein>
<gene>
    <name evidence="1" type="ordered locus">Bcep1808_2010</name>
</gene>
<dbReference type="AlphaFoldDB" id="A4JFG0"/>